<evidence type="ECO:0000313" key="3">
    <source>
        <dbReference type="EMBL" id="NGN69172.1"/>
    </source>
</evidence>
<feature type="region of interest" description="Disordered" evidence="1">
    <location>
        <begin position="170"/>
        <end position="193"/>
    </location>
</feature>
<keyword evidence="2" id="KW-0732">Signal</keyword>
<feature type="chain" id="PRO_5039036146" evidence="2">
    <location>
        <begin position="23"/>
        <end position="193"/>
    </location>
</feature>
<evidence type="ECO:0000313" key="4">
    <source>
        <dbReference type="Proteomes" id="UP000481583"/>
    </source>
</evidence>
<evidence type="ECO:0000256" key="2">
    <source>
        <dbReference type="SAM" id="SignalP"/>
    </source>
</evidence>
<dbReference type="PROSITE" id="PS51257">
    <property type="entry name" value="PROKAR_LIPOPROTEIN"/>
    <property type="match status" value="1"/>
</dbReference>
<protein>
    <submittedName>
        <fullName evidence="3">Small secreted protein</fullName>
    </submittedName>
</protein>
<name>A0A6G4UAY9_9ACTN</name>
<gene>
    <name evidence="3" type="ORF">G5C51_35450</name>
</gene>
<sequence>MGKCFSKKLSAPLAAGAVVVLALSGCSKGNDDDAKAKDWAGTVCDKVQPQLKAIQSANADITKAAEEKDPAKVQATYESSFDKIAKAYASMGDAVEGAGAPPVDDGKNTQTGAVKELRDTAKAYNEVKTTVEKLDTSDQGDFGEGLKDVAGELEKLSKTGDHALGKLQSGRLGQAMSEQAGCQKPESAPSKEA</sequence>
<evidence type="ECO:0000256" key="1">
    <source>
        <dbReference type="SAM" id="MobiDB-lite"/>
    </source>
</evidence>
<dbReference type="AlphaFoldDB" id="A0A6G4UAY9"/>
<proteinExistence type="predicted"/>
<reference evidence="3 4" key="1">
    <citation type="submission" date="2020-02" db="EMBL/GenBank/DDBJ databases">
        <title>Whole-genome analyses of novel actinobacteria.</title>
        <authorList>
            <person name="Sahin N."/>
        </authorList>
    </citation>
    <scope>NUCLEOTIDE SEQUENCE [LARGE SCALE GENOMIC DNA]</scope>
    <source>
        <strain evidence="3 4">A7024</strain>
    </source>
</reference>
<organism evidence="3 4">
    <name type="scientific">Streptomyces coryli</name>
    <dbReference type="NCBI Taxonomy" id="1128680"/>
    <lineage>
        <taxon>Bacteria</taxon>
        <taxon>Bacillati</taxon>
        <taxon>Actinomycetota</taxon>
        <taxon>Actinomycetes</taxon>
        <taxon>Kitasatosporales</taxon>
        <taxon>Streptomycetaceae</taxon>
        <taxon>Streptomyces</taxon>
    </lineage>
</organism>
<accession>A0A6G4UAY9</accession>
<feature type="signal peptide" evidence="2">
    <location>
        <begin position="1"/>
        <end position="22"/>
    </location>
</feature>
<dbReference type="EMBL" id="JAAKZV010000265">
    <property type="protein sequence ID" value="NGN69172.1"/>
    <property type="molecule type" value="Genomic_DNA"/>
</dbReference>
<keyword evidence="4" id="KW-1185">Reference proteome</keyword>
<comment type="caution">
    <text evidence="3">The sequence shown here is derived from an EMBL/GenBank/DDBJ whole genome shotgun (WGS) entry which is preliminary data.</text>
</comment>
<dbReference type="Proteomes" id="UP000481583">
    <property type="component" value="Unassembled WGS sequence"/>
</dbReference>